<accession>A0ACC1T2I9</accession>
<evidence type="ECO:0000313" key="1">
    <source>
        <dbReference type="EMBL" id="KAJ3551568.1"/>
    </source>
</evidence>
<dbReference type="EMBL" id="JANHOG010000783">
    <property type="protein sequence ID" value="KAJ3551568.1"/>
    <property type="molecule type" value="Genomic_DNA"/>
</dbReference>
<organism evidence="1 2">
    <name type="scientific">Phlebia brevispora</name>
    <dbReference type="NCBI Taxonomy" id="194682"/>
    <lineage>
        <taxon>Eukaryota</taxon>
        <taxon>Fungi</taxon>
        <taxon>Dikarya</taxon>
        <taxon>Basidiomycota</taxon>
        <taxon>Agaricomycotina</taxon>
        <taxon>Agaricomycetes</taxon>
        <taxon>Polyporales</taxon>
        <taxon>Meruliaceae</taxon>
        <taxon>Phlebia</taxon>
    </lineage>
</organism>
<protein>
    <submittedName>
        <fullName evidence="1">Uncharacterized protein</fullName>
    </submittedName>
</protein>
<gene>
    <name evidence="1" type="ORF">NM688_g4624</name>
</gene>
<evidence type="ECO:0000313" key="2">
    <source>
        <dbReference type="Proteomes" id="UP001148662"/>
    </source>
</evidence>
<name>A0ACC1T2I9_9APHY</name>
<sequence length="681" mass="72986">MSSTTQILFNSPALHSLKRDQLVKLCKLHELKANGKNTELIERLKQRANELSELGQLPDGDSEEDNAEALEAMLQSPAPRPSEQWEIVMEDIEEVDETNGTLTSTFRSKGNAGEFGTNGSKSSVASSLKAIASSFGLTSKRPVADKSTVASTSSAPAILFKVPSADASAPCQSNSPAPEPIPGNPSRPGMPAPANARLSTGTGITTTVRLISTSYGSPMPSPPRLAPYQTTFDLDMGTPGAQGPGHSVKVWPASPGTAGRLYPAIPYEDLKPTPLTKFLAEHASTSSSNVSTPSKVKSNPAQPMPLDVPDMFSPAKAPGSSKKPAGRISAAQDKPFLFGSPLPHHKMTNKDFGNAAASVLEEMNRRLAEAGAKTVDEKILDGERKDPTDVFGIPAKPIEKVNPNDRFDKAHQTAFSKMDSIATHYAARRVLQPGQVAGTKKRKSEALGHAAPPAAKRKSAIPNHTGMRVISNGVRKNMGIPGGFGDEDDDEEEEDAGDRRASKRIRIEDTAEVHKGRRVSLLPVQTGQTEEEREREERRKSRERELVKRKLQESKARRRSSRGRPSVGGKAAPPPKPSRFGFLASAKSIVRNVWNMGAGSNKNASNVPAPKATVATVQKGPVANVAGSSKDASHPPVTTVHDELVAQSTAHSFVQREGQHHGKYCVSSESKYFFSGSHYDI</sequence>
<proteinExistence type="predicted"/>
<comment type="caution">
    <text evidence="1">The sequence shown here is derived from an EMBL/GenBank/DDBJ whole genome shotgun (WGS) entry which is preliminary data.</text>
</comment>
<dbReference type="Proteomes" id="UP001148662">
    <property type="component" value="Unassembled WGS sequence"/>
</dbReference>
<reference evidence="1" key="1">
    <citation type="submission" date="2022-07" db="EMBL/GenBank/DDBJ databases">
        <title>Genome Sequence of Phlebia brevispora.</title>
        <authorList>
            <person name="Buettner E."/>
        </authorList>
    </citation>
    <scope>NUCLEOTIDE SEQUENCE</scope>
    <source>
        <strain evidence="1">MPL23</strain>
    </source>
</reference>
<keyword evidence="2" id="KW-1185">Reference proteome</keyword>